<organism evidence="6 7">
    <name type="scientific">Nicrophorus vespilloides</name>
    <name type="common">Boreal carrion beetle</name>
    <dbReference type="NCBI Taxonomy" id="110193"/>
    <lineage>
        <taxon>Eukaryota</taxon>
        <taxon>Metazoa</taxon>
        <taxon>Ecdysozoa</taxon>
        <taxon>Arthropoda</taxon>
        <taxon>Hexapoda</taxon>
        <taxon>Insecta</taxon>
        <taxon>Pterygota</taxon>
        <taxon>Neoptera</taxon>
        <taxon>Endopterygota</taxon>
        <taxon>Coleoptera</taxon>
        <taxon>Polyphaga</taxon>
        <taxon>Staphyliniformia</taxon>
        <taxon>Silphidae</taxon>
        <taxon>Nicrophorinae</taxon>
        <taxon>Nicrophorus</taxon>
    </lineage>
</organism>
<dbReference type="Gene3D" id="1.25.10.10">
    <property type="entry name" value="Leucine-rich Repeat Variant"/>
    <property type="match status" value="1"/>
</dbReference>
<evidence type="ECO:0000313" key="7">
    <source>
        <dbReference type="RefSeq" id="XP_017782366.1"/>
    </source>
</evidence>
<feature type="repeat" description="Pumilio" evidence="3">
    <location>
        <begin position="388"/>
        <end position="425"/>
    </location>
</feature>
<evidence type="ECO:0000256" key="2">
    <source>
        <dbReference type="ARBA" id="ARBA00022884"/>
    </source>
</evidence>
<dbReference type="InterPro" id="IPR033133">
    <property type="entry name" value="PUM-HD"/>
</dbReference>
<proteinExistence type="predicted"/>
<evidence type="ECO:0000256" key="3">
    <source>
        <dbReference type="PROSITE-ProRule" id="PRU00317"/>
    </source>
</evidence>
<dbReference type="PROSITE" id="PS50303">
    <property type="entry name" value="PUM_HD"/>
    <property type="match status" value="1"/>
</dbReference>
<feature type="compositionally biased region" description="Basic and acidic residues" evidence="4">
    <location>
        <begin position="34"/>
        <end position="102"/>
    </location>
</feature>
<dbReference type="InterPro" id="IPR012959">
    <property type="entry name" value="CPL_dom"/>
</dbReference>
<evidence type="ECO:0000256" key="4">
    <source>
        <dbReference type="SAM" id="MobiDB-lite"/>
    </source>
</evidence>
<dbReference type="SUPFAM" id="SSF48371">
    <property type="entry name" value="ARM repeat"/>
    <property type="match status" value="1"/>
</dbReference>
<keyword evidence="1" id="KW-0677">Repeat</keyword>
<dbReference type="Proteomes" id="UP000695000">
    <property type="component" value="Unplaced"/>
</dbReference>
<dbReference type="GeneID" id="108566813"/>
<name>A0ABM1N6B6_NICVS</name>
<keyword evidence="6" id="KW-1185">Reference proteome</keyword>
<dbReference type="InterPro" id="IPR001313">
    <property type="entry name" value="Pumilio_RNA-bd_rpt"/>
</dbReference>
<keyword evidence="2" id="KW-0694">RNA-binding</keyword>
<protein>
    <submittedName>
        <fullName evidence="7">Protein penguin</fullName>
    </submittedName>
</protein>
<dbReference type="InterPro" id="IPR040059">
    <property type="entry name" value="PUM3"/>
</dbReference>
<feature type="compositionally biased region" description="Basic residues" evidence="4">
    <location>
        <begin position="1"/>
        <end position="11"/>
    </location>
</feature>
<feature type="region of interest" description="Disordered" evidence="4">
    <location>
        <begin position="1"/>
        <end position="102"/>
    </location>
</feature>
<evidence type="ECO:0000259" key="5">
    <source>
        <dbReference type="PROSITE" id="PS50303"/>
    </source>
</evidence>
<reference evidence="7" key="1">
    <citation type="submission" date="2025-08" db="UniProtKB">
        <authorList>
            <consortium name="RefSeq"/>
        </authorList>
    </citation>
    <scope>IDENTIFICATION</scope>
    <source>
        <tissue evidence="7">Whole Larva</tissue>
    </source>
</reference>
<evidence type="ECO:0000256" key="1">
    <source>
        <dbReference type="ARBA" id="ARBA00022737"/>
    </source>
</evidence>
<dbReference type="Pfam" id="PF08144">
    <property type="entry name" value="CPL"/>
    <property type="match status" value="1"/>
</dbReference>
<evidence type="ECO:0000313" key="6">
    <source>
        <dbReference type="Proteomes" id="UP000695000"/>
    </source>
</evidence>
<dbReference type="InterPro" id="IPR016024">
    <property type="entry name" value="ARM-type_fold"/>
</dbReference>
<dbReference type="PANTHER" id="PTHR13389:SF0">
    <property type="entry name" value="PUMILIO HOMOLOG 3"/>
    <property type="match status" value="1"/>
</dbReference>
<dbReference type="InterPro" id="IPR011989">
    <property type="entry name" value="ARM-like"/>
</dbReference>
<dbReference type="PANTHER" id="PTHR13389">
    <property type="entry name" value="PUMILIO HOMOLOG 3"/>
    <property type="match status" value="1"/>
</dbReference>
<feature type="domain" description="PUM-HD" evidence="5">
    <location>
        <begin position="141"/>
        <end position="488"/>
    </location>
</feature>
<dbReference type="SMART" id="SM00025">
    <property type="entry name" value="Pumilio"/>
    <property type="match status" value="4"/>
</dbReference>
<sequence length="645" mass="73091">MEIKNMKKAKRNSGDMEAADASPSKKVKTNPKKSNRDDQKPRNNFDGKKDFKSKPFQKDGKKPFGKNDKSKPFQKKFGENNGDAKKSFTNMDKSELPKKEGDSEAVDWNVYKKQQKELRMKRKQANKPGMFEKITKAKQIGEQLRMKKLTGGKEERDKLVNELHGLLGNHGDYVKYVLTHDMARIVQYMLKFGNQKVREEISKELVPSTVLMMQSKYGKFVVKRMFIYGNHQIRAESMKAMYGNAVKLSSHVNSAAVFEYLYTTYASPADKVALVQEFFGDMYKTAKDTSVKHLKDVYSKCPDMKVAALGATKANLLRVLNKELLDSALIQSVLYQFLSECSKDDRTEFITQLVPHIVVISNSRDGAKAAMQCIWHGTNKDKKTLMKTLKEHVIELCKHEHGHGVIITLLDSTDDTLLMNKLILSEIVSKAEELVKEDWGRKVLLWIVTAANRKHFHPQFISELDAGRQSSTSKKDVEQRRTELLDYSKKGLLSAIAAEPKSWLSQASIALVTSDILKIGSGNELESAFKALSTVVIDPEWKVVNGDKEILAIEDAGFHMVLKKIAQNDKNHEDHTFGKAIVDLLTDDLITSWAKLNRACFLLLEIYKNNSEEVQSELKTKLKSHIKLIKKQSSAGSKLLLKNIE</sequence>
<dbReference type="RefSeq" id="XP_017782366.1">
    <property type="nucleotide sequence ID" value="XM_017926877.1"/>
</dbReference>
<dbReference type="PROSITE" id="PS50302">
    <property type="entry name" value="PUM"/>
    <property type="match status" value="1"/>
</dbReference>
<accession>A0ABM1N6B6</accession>
<gene>
    <name evidence="7" type="primary">LOC108566813</name>
</gene>